<organism evidence="2 3">
    <name type="scientific">Allomyces macrogynus (strain ATCC 38327)</name>
    <name type="common">Allomyces javanicus var. macrogynus</name>
    <dbReference type="NCBI Taxonomy" id="578462"/>
    <lineage>
        <taxon>Eukaryota</taxon>
        <taxon>Fungi</taxon>
        <taxon>Fungi incertae sedis</taxon>
        <taxon>Blastocladiomycota</taxon>
        <taxon>Blastocladiomycetes</taxon>
        <taxon>Blastocladiales</taxon>
        <taxon>Blastocladiaceae</taxon>
        <taxon>Allomyces</taxon>
    </lineage>
</organism>
<keyword evidence="3" id="KW-1185">Reference proteome</keyword>
<protein>
    <recommendedName>
        <fullName evidence="1">Telomerase ribonucleoprotein complex - RNA-binding domain-containing protein</fullName>
    </recommendedName>
</protein>
<gene>
    <name evidence="2" type="ORF">AMAG_20476</name>
</gene>
<reference evidence="2 3" key="1">
    <citation type="submission" date="2009-11" db="EMBL/GenBank/DDBJ databases">
        <title>Annotation of Allomyces macrogynus ATCC 38327.</title>
        <authorList>
            <consortium name="The Broad Institute Genome Sequencing Platform"/>
            <person name="Russ C."/>
            <person name="Cuomo C."/>
            <person name="Burger G."/>
            <person name="Gray M.W."/>
            <person name="Holland P.W.H."/>
            <person name="King N."/>
            <person name="Lang F.B.F."/>
            <person name="Roger A.J."/>
            <person name="Ruiz-Trillo I."/>
            <person name="Young S.K."/>
            <person name="Zeng Q."/>
            <person name="Gargeya S."/>
            <person name="Fitzgerald M."/>
            <person name="Haas B."/>
            <person name="Abouelleil A."/>
            <person name="Alvarado L."/>
            <person name="Arachchi H.M."/>
            <person name="Berlin A."/>
            <person name="Chapman S.B."/>
            <person name="Gearin G."/>
            <person name="Goldberg J."/>
            <person name="Griggs A."/>
            <person name="Gujja S."/>
            <person name="Hansen M."/>
            <person name="Heiman D."/>
            <person name="Howarth C."/>
            <person name="Larimer J."/>
            <person name="Lui A."/>
            <person name="MacDonald P.J.P."/>
            <person name="McCowen C."/>
            <person name="Montmayeur A."/>
            <person name="Murphy C."/>
            <person name="Neiman D."/>
            <person name="Pearson M."/>
            <person name="Priest M."/>
            <person name="Roberts A."/>
            <person name="Saif S."/>
            <person name="Shea T."/>
            <person name="Sisk P."/>
            <person name="Stolte C."/>
            <person name="Sykes S."/>
            <person name="Wortman J."/>
            <person name="Nusbaum C."/>
            <person name="Birren B."/>
        </authorList>
    </citation>
    <scope>NUCLEOTIDE SEQUENCE [LARGE SCALE GENOMIC DNA]</scope>
    <source>
        <strain evidence="2 3">ATCC 38327</strain>
    </source>
</reference>
<accession>A0A0L0TB01</accession>
<feature type="domain" description="Telomerase ribonucleoprotein complex - RNA-binding" evidence="1">
    <location>
        <begin position="89"/>
        <end position="145"/>
    </location>
</feature>
<evidence type="ECO:0000313" key="2">
    <source>
        <dbReference type="EMBL" id="KNE71896.1"/>
    </source>
</evidence>
<dbReference type="AlphaFoldDB" id="A0A0L0TB01"/>
<sequence>MLRLLWRSYDLAGTAVEMPAVELRWTAHGRQRQQSPNWLCVSLANRNAAKASVASLTDRHVRKLLNAHCPAVTQTVATPPLALAMSGQHVSGFLQAIIDHIFPVDQTWGSEANHHRVVQGIRTYVQLLMEERVYVHDLMQGNKVRLVLLAVGLLSN</sequence>
<name>A0A0L0TB01_ALLM3</name>
<dbReference type="Gene3D" id="1.10.132.70">
    <property type="match status" value="1"/>
</dbReference>
<evidence type="ECO:0000259" key="1">
    <source>
        <dbReference type="Pfam" id="PF12009"/>
    </source>
</evidence>
<dbReference type="GO" id="GO:0003964">
    <property type="term" value="F:RNA-directed DNA polymerase activity"/>
    <property type="evidence" value="ECO:0007669"/>
    <property type="project" value="InterPro"/>
</dbReference>
<dbReference type="Proteomes" id="UP000054350">
    <property type="component" value="Unassembled WGS sequence"/>
</dbReference>
<proteinExistence type="predicted"/>
<dbReference type="VEuPathDB" id="FungiDB:AMAG_20476"/>
<dbReference type="EMBL" id="GG745375">
    <property type="protein sequence ID" value="KNE71896.1"/>
    <property type="molecule type" value="Genomic_DNA"/>
</dbReference>
<reference evidence="3" key="2">
    <citation type="submission" date="2009-11" db="EMBL/GenBank/DDBJ databases">
        <title>The Genome Sequence of Allomyces macrogynus strain ATCC 38327.</title>
        <authorList>
            <consortium name="The Broad Institute Genome Sequencing Platform"/>
            <person name="Russ C."/>
            <person name="Cuomo C."/>
            <person name="Shea T."/>
            <person name="Young S.K."/>
            <person name="Zeng Q."/>
            <person name="Koehrsen M."/>
            <person name="Haas B."/>
            <person name="Borodovsky M."/>
            <person name="Guigo R."/>
            <person name="Alvarado L."/>
            <person name="Berlin A."/>
            <person name="Borenstein D."/>
            <person name="Chen Z."/>
            <person name="Engels R."/>
            <person name="Freedman E."/>
            <person name="Gellesch M."/>
            <person name="Goldberg J."/>
            <person name="Griggs A."/>
            <person name="Gujja S."/>
            <person name="Heiman D."/>
            <person name="Hepburn T."/>
            <person name="Howarth C."/>
            <person name="Jen D."/>
            <person name="Larson L."/>
            <person name="Lewis B."/>
            <person name="Mehta T."/>
            <person name="Park D."/>
            <person name="Pearson M."/>
            <person name="Roberts A."/>
            <person name="Saif S."/>
            <person name="Shenoy N."/>
            <person name="Sisk P."/>
            <person name="Stolte C."/>
            <person name="Sykes S."/>
            <person name="Walk T."/>
            <person name="White J."/>
            <person name="Yandava C."/>
            <person name="Burger G."/>
            <person name="Gray M.W."/>
            <person name="Holland P.W.H."/>
            <person name="King N."/>
            <person name="Lang F.B.F."/>
            <person name="Roger A.J."/>
            <person name="Ruiz-Trillo I."/>
            <person name="Lander E."/>
            <person name="Nusbaum C."/>
        </authorList>
    </citation>
    <scope>NUCLEOTIDE SEQUENCE [LARGE SCALE GENOMIC DNA]</scope>
    <source>
        <strain evidence="3">ATCC 38327</strain>
    </source>
</reference>
<evidence type="ECO:0000313" key="3">
    <source>
        <dbReference type="Proteomes" id="UP000054350"/>
    </source>
</evidence>
<dbReference type="InterPro" id="IPR021891">
    <property type="entry name" value="Telomerase_RBD"/>
</dbReference>
<dbReference type="Pfam" id="PF12009">
    <property type="entry name" value="Telomerase_RBD"/>
    <property type="match status" value="1"/>
</dbReference>